<feature type="transmembrane region" description="Helical" evidence="10">
    <location>
        <begin position="241"/>
        <end position="261"/>
    </location>
</feature>
<evidence type="ECO:0000256" key="3">
    <source>
        <dbReference type="ARBA" id="ARBA00022106"/>
    </source>
</evidence>
<feature type="transmembrane region" description="Helical" evidence="10">
    <location>
        <begin position="18"/>
        <end position="35"/>
    </location>
</feature>
<protein>
    <recommendedName>
        <fullName evidence="3">Multidrug export protein MepA</fullName>
    </recommendedName>
</protein>
<evidence type="ECO:0000313" key="11">
    <source>
        <dbReference type="EMBL" id="KGK99383.1"/>
    </source>
</evidence>
<feature type="transmembrane region" description="Helical" evidence="10">
    <location>
        <begin position="389"/>
        <end position="408"/>
    </location>
</feature>
<feature type="transmembrane region" description="Helical" evidence="10">
    <location>
        <begin position="168"/>
        <end position="189"/>
    </location>
</feature>
<evidence type="ECO:0000256" key="9">
    <source>
        <dbReference type="ARBA" id="ARBA00023251"/>
    </source>
</evidence>
<comment type="similarity">
    <text evidence="2">Belongs to the multi antimicrobial extrusion (MATE) (TC 2.A.66.1) family. MepA subfamily.</text>
</comment>
<dbReference type="InterPro" id="IPR051327">
    <property type="entry name" value="MATE_MepA_subfamily"/>
</dbReference>
<feature type="transmembrane region" description="Helical" evidence="10">
    <location>
        <begin position="357"/>
        <end position="377"/>
    </location>
</feature>
<dbReference type="PIRSF" id="PIRSF006603">
    <property type="entry name" value="DinF"/>
    <property type="match status" value="1"/>
</dbReference>
<gene>
    <name evidence="11" type="ORF">LI82_05130</name>
</gene>
<accession>A0A099T5E7</accession>
<reference evidence="11 12" key="1">
    <citation type="submission" date="2014-09" db="EMBL/GenBank/DDBJ databases">
        <title>Draft genome sequence of an obligately methylotrophic methanogen, Methanococcoides methylutens, isolated from marine sediment.</title>
        <authorList>
            <person name="Guan Y."/>
            <person name="Ngugi D.K."/>
            <person name="Blom J."/>
            <person name="Ali S."/>
            <person name="Ferry J.G."/>
            <person name="Stingl U."/>
        </authorList>
    </citation>
    <scope>NUCLEOTIDE SEQUENCE [LARGE SCALE GENOMIC DNA]</scope>
    <source>
        <strain evidence="11 12">DSM 2657</strain>
    </source>
</reference>
<feature type="transmembrane region" description="Helical" evidence="10">
    <location>
        <begin position="55"/>
        <end position="79"/>
    </location>
</feature>
<keyword evidence="4" id="KW-0813">Transport</keyword>
<dbReference type="GO" id="GO:0005886">
    <property type="term" value="C:plasma membrane"/>
    <property type="evidence" value="ECO:0007669"/>
    <property type="project" value="UniProtKB-SubCell"/>
</dbReference>
<keyword evidence="12" id="KW-1185">Reference proteome</keyword>
<keyword evidence="8 10" id="KW-0472">Membrane</keyword>
<sequence>MSEDELAVESIGKLFRKFALPAVFGFIISGVQITIDGFFIGNGVGTLGLTSVTLVYPLLIGMVATALLIGTGGASLVAIELGKGNKKRAHRIASDMLPLIAVVGTFFAILGIFFTGPLLRMVGASGIVFDMANDYLRIMFIGSFGLIAGIGLDSLVRNDGRPSFAMKVMVASALVNIVLDYLFVMRWGMGMQGAAIATVVAFVASAAVFTAYFFSSYANLRLHLSDISPDMKIIAGILKTGFPAFVMQISLAVLVLSYNYMLLKYGSEVAVSSYGVIEYSFAIFYMIFEGISAGVQPIIGFNYGAKLYARVYSAIRMAMLSCFLVGLSGFIILYMFPETIIQLFNRNDPELLVTAVEGMRIFIFGIIVEGIIISSAVYYQSVNKIKPSLFIHFGKIFIFIIPLLFILPKQYGLIGVWMAAPLGIYLMFLVVGVMFLKEVRSLKQASTESFN</sequence>
<feature type="transmembrane region" description="Helical" evidence="10">
    <location>
        <begin position="317"/>
        <end position="337"/>
    </location>
</feature>
<organism evidence="11 12">
    <name type="scientific">Methanococcoides methylutens</name>
    <dbReference type="NCBI Taxonomy" id="2226"/>
    <lineage>
        <taxon>Archaea</taxon>
        <taxon>Methanobacteriati</taxon>
        <taxon>Methanobacteriota</taxon>
        <taxon>Stenosarchaea group</taxon>
        <taxon>Methanomicrobia</taxon>
        <taxon>Methanosarcinales</taxon>
        <taxon>Methanosarcinaceae</taxon>
        <taxon>Methanococcoides</taxon>
    </lineage>
</organism>
<evidence type="ECO:0000256" key="5">
    <source>
        <dbReference type="ARBA" id="ARBA00022475"/>
    </source>
</evidence>
<comment type="caution">
    <text evidence="11">The sequence shown here is derived from an EMBL/GenBank/DDBJ whole genome shotgun (WGS) entry which is preliminary data.</text>
</comment>
<keyword evidence="5" id="KW-1003">Cell membrane</keyword>
<dbReference type="NCBIfam" id="TIGR00797">
    <property type="entry name" value="matE"/>
    <property type="match status" value="1"/>
</dbReference>
<feature type="transmembrane region" description="Helical" evidence="10">
    <location>
        <begin position="99"/>
        <end position="123"/>
    </location>
</feature>
<dbReference type="GO" id="GO:0046677">
    <property type="term" value="P:response to antibiotic"/>
    <property type="evidence" value="ECO:0007669"/>
    <property type="project" value="UniProtKB-KW"/>
</dbReference>
<evidence type="ECO:0000313" key="12">
    <source>
        <dbReference type="Proteomes" id="UP000029859"/>
    </source>
</evidence>
<proteinExistence type="inferred from homology"/>
<evidence type="ECO:0000256" key="10">
    <source>
        <dbReference type="SAM" id="Phobius"/>
    </source>
</evidence>
<dbReference type="Proteomes" id="UP000029859">
    <property type="component" value="Unassembled WGS sequence"/>
</dbReference>
<keyword evidence="7 10" id="KW-1133">Transmembrane helix</keyword>
<evidence type="ECO:0000256" key="1">
    <source>
        <dbReference type="ARBA" id="ARBA00004651"/>
    </source>
</evidence>
<evidence type="ECO:0000256" key="7">
    <source>
        <dbReference type="ARBA" id="ARBA00022989"/>
    </source>
</evidence>
<dbReference type="Pfam" id="PF01554">
    <property type="entry name" value="MatE"/>
    <property type="match status" value="2"/>
</dbReference>
<evidence type="ECO:0000256" key="4">
    <source>
        <dbReference type="ARBA" id="ARBA00022448"/>
    </source>
</evidence>
<dbReference type="AlphaFoldDB" id="A0A099T5E7"/>
<comment type="subcellular location">
    <subcellularLocation>
        <location evidence="1">Cell membrane</location>
        <topology evidence="1">Multi-pass membrane protein</topology>
    </subcellularLocation>
</comment>
<feature type="transmembrane region" description="Helical" evidence="10">
    <location>
        <begin position="281"/>
        <end position="305"/>
    </location>
</feature>
<feature type="transmembrane region" description="Helical" evidence="10">
    <location>
        <begin position="414"/>
        <end position="436"/>
    </location>
</feature>
<feature type="transmembrane region" description="Helical" evidence="10">
    <location>
        <begin position="135"/>
        <end position="156"/>
    </location>
</feature>
<dbReference type="PANTHER" id="PTHR43823:SF3">
    <property type="entry name" value="MULTIDRUG EXPORT PROTEIN MEPA"/>
    <property type="match status" value="1"/>
</dbReference>
<dbReference type="GO" id="GO:0015297">
    <property type="term" value="F:antiporter activity"/>
    <property type="evidence" value="ECO:0007669"/>
    <property type="project" value="InterPro"/>
</dbReference>
<dbReference type="InterPro" id="IPR002528">
    <property type="entry name" value="MATE_fam"/>
</dbReference>
<dbReference type="InterPro" id="IPR048279">
    <property type="entry name" value="MdtK-like"/>
</dbReference>
<evidence type="ECO:0000256" key="2">
    <source>
        <dbReference type="ARBA" id="ARBA00008417"/>
    </source>
</evidence>
<keyword evidence="9" id="KW-0046">Antibiotic resistance</keyword>
<evidence type="ECO:0000256" key="6">
    <source>
        <dbReference type="ARBA" id="ARBA00022692"/>
    </source>
</evidence>
<dbReference type="RefSeq" id="WP_048193781.1">
    <property type="nucleotide sequence ID" value="NZ_CAAGSM010000006.1"/>
</dbReference>
<keyword evidence="6 10" id="KW-0812">Transmembrane</keyword>
<dbReference type="GO" id="GO:0042910">
    <property type="term" value="F:xenobiotic transmembrane transporter activity"/>
    <property type="evidence" value="ECO:0007669"/>
    <property type="project" value="InterPro"/>
</dbReference>
<dbReference type="PANTHER" id="PTHR43823">
    <property type="entry name" value="SPORULATION PROTEIN YKVU"/>
    <property type="match status" value="1"/>
</dbReference>
<dbReference type="OrthoDB" id="214119at2157"/>
<evidence type="ECO:0000256" key="8">
    <source>
        <dbReference type="ARBA" id="ARBA00023136"/>
    </source>
</evidence>
<dbReference type="CDD" id="cd13143">
    <property type="entry name" value="MATE_MepA_like"/>
    <property type="match status" value="1"/>
</dbReference>
<dbReference type="InterPro" id="IPR045070">
    <property type="entry name" value="MATE_MepA-like"/>
</dbReference>
<name>A0A099T5E7_METMT</name>
<feature type="transmembrane region" description="Helical" evidence="10">
    <location>
        <begin position="195"/>
        <end position="220"/>
    </location>
</feature>
<dbReference type="EMBL" id="JRHO01000009">
    <property type="protein sequence ID" value="KGK99383.1"/>
    <property type="molecule type" value="Genomic_DNA"/>
</dbReference>